<evidence type="ECO:0000313" key="2">
    <source>
        <dbReference type="EMBL" id="KMZ63549.1"/>
    </source>
</evidence>
<feature type="domain" description="N-acetyltransferase" evidence="1">
    <location>
        <begin position="43"/>
        <end position="275"/>
    </location>
</feature>
<dbReference type="SUPFAM" id="SSF55729">
    <property type="entry name" value="Acyl-CoA N-acyltransferases (Nat)"/>
    <property type="match status" value="1"/>
</dbReference>
<evidence type="ECO:0000259" key="1">
    <source>
        <dbReference type="PROSITE" id="PS51186"/>
    </source>
</evidence>
<keyword evidence="3" id="KW-1185">Reference proteome</keyword>
<reference evidence="3" key="1">
    <citation type="journal article" date="2016" name="Nature">
        <title>The genome of the seagrass Zostera marina reveals angiosperm adaptation to the sea.</title>
        <authorList>
            <person name="Olsen J.L."/>
            <person name="Rouze P."/>
            <person name="Verhelst B."/>
            <person name="Lin Y.-C."/>
            <person name="Bayer T."/>
            <person name="Collen J."/>
            <person name="Dattolo E."/>
            <person name="De Paoli E."/>
            <person name="Dittami S."/>
            <person name="Maumus F."/>
            <person name="Michel G."/>
            <person name="Kersting A."/>
            <person name="Lauritano C."/>
            <person name="Lohaus R."/>
            <person name="Toepel M."/>
            <person name="Tonon T."/>
            <person name="Vanneste K."/>
            <person name="Amirebrahimi M."/>
            <person name="Brakel J."/>
            <person name="Bostroem C."/>
            <person name="Chovatia M."/>
            <person name="Grimwood J."/>
            <person name="Jenkins J.W."/>
            <person name="Jueterbock A."/>
            <person name="Mraz A."/>
            <person name="Stam W.T."/>
            <person name="Tice H."/>
            <person name="Bornberg-Bauer E."/>
            <person name="Green P.J."/>
            <person name="Pearson G.A."/>
            <person name="Procaccini G."/>
            <person name="Duarte C.M."/>
            <person name="Schmutz J."/>
            <person name="Reusch T.B.H."/>
            <person name="Van de Peer Y."/>
        </authorList>
    </citation>
    <scope>NUCLEOTIDE SEQUENCE [LARGE SCALE GENOMIC DNA]</scope>
    <source>
        <strain evidence="3">cv. Finnish</strain>
    </source>
</reference>
<dbReference type="PANTHER" id="PTHR47370">
    <property type="entry name" value="ACYL-COA N-ACYLTRANSFERASES (NAT) SUPERFAMILY PROTEIN"/>
    <property type="match status" value="1"/>
</dbReference>
<dbReference type="AlphaFoldDB" id="A0A0K9P3I7"/>
<comment type="caution">
    <text evidence="2">The sequence shown here is derived from an EMBL/GenBank/DDBJ whole genome shotgun (WGS) entry which is preliminary data.</text>
</comment>
<evidence type="ECO:0000313" key="3">
    <source>
        <dbReference type="Proteomes" id="UP000036987"/>
    </source>
</evidence>
<sequence length="456" mass="51601">MYACPSPLSLYKHTYKKGRGHQELKNMKKMENKVVRDRKLQEIKVREYDSEKDLKMVEKLERRCEAGSKEGFCFLSCAMDDPLCRIRHYTVHIIFVVEVVGNGEVVGVVRGCMKDVQNGIMAESNLKLGCILGLRVSPMHRRRGIGLMLVKSVEEWAIRNDANYLSVATDDNNMASLHMFIDKCNYVKANSLTIFAQPVVVGSMSEKTNNKKNIKIQKLSIEQSIDFYENRLRENTGFLPSDIDAILRQKLSLGTWVSYYSDQGQFQWVDEKTTRPRSWAITSIWNTCEAYKIEILGSGDHLRCFQGVVSRRMGSNSKSKSNSNSVGCLIPGCLEFQSFYDILDGPFGFLFLYGFHGEGDGIGDLTKALWCFSHNMAAKFKDCKALVTELGCCDPLRNHIPDLHGVSTYHIDDLWLFKKANCGNNDADQSGQTTGIQQHLPHALALPSLFVDPRDF</sequence>
<dbReference type="Pfam" id="PF00583">
    <property type="entry name" value="Acetyltransf_1"/>
    <property type="match status" value="1"/>
</dbReference>
<proteinExistence type="predicted"/>
<dbReference type="OrthoDB" id="1735852at2759"/>
<gene>
    <name evidence="2" type="ORF">ZOSMA_3G00260</name>
</gene>
<dbReference type="GO" id="GO:0009734">
    <property type="term" value="P:auxin-activated signaling pathway"/>
    <property type="evidence" value="ECO:0000318"/>
    <property type="project" value="GO_Central"/>
</dbReference>
<dbReference type="GO" id="GO:0016747">
    <property type="term" value="F:acyltransferase activity, transferring groups other than amino-acyl groups"/>
    <property type="evidence" value="ECO:0007669"/>
    <property type="project" value="InterPro"/>
</dbReference>
<name>A0A0K9P3I7_ZOSMR</name>
<accession>A0A0K9P3I7</accession>
<dbReference type="Proteomes" id="UP000036987">
    <property type="component" value="Unassembled WGS sequence"/>
</dbReference>
<dbReference type="InterPro" id="IPR016181">
    <property type="entry name" value="Acyl_CoA_acyltransferase"/>
</dbReference>
<dbReference type="CDD" id="cd04301">
    <property type="entry name" value="NAT_SF"/>
    <property type="match status" value="1"/>
</dbReference>
<dbReference type="InterPro" id="IPR052810">
    <property type="entry name" value="Plant_NAT"/>
</dbReference>
<dbReference type="InterPro" id="IPR000182">
    <property type="entry name" value="GNAT_dom"/>
</dbReference>
<dbReference type="PANTHER" id="PTHR47370:SF4">
    <property type="entry name" value="N-ACETYLTRANSFERASE HLS1-LIKE-RELATED"/>
    <property type="match status" value="1"/>
</dbReference>
<dbReference type="PROSITE" id="PS51186">
    <property type="entry name" value="GNAT"/>
    <property type="match status" value="1"/>
</dbReference>
<dbReference type="Gene3D" id="3.40.630.30">
    <property type="match status" value="1"/>
</dbReference>
<protein>
    <recommendedName>
        <fullName evidence="1">N-acetyltransferase domain-containing protein</fullName>
    </recommendedName>
</protein>
<dbReference type="OMA" id="PKHRRMG"/>
<dbReference type="EMBL" id="LFYR01001213">
    <property type="protein sequence ID" value="KMZ63549.1"/>
    <property type="molecule type" value="Genomic_DNA"/>
</dbReference>
<organism evidence="2 3">
    <name type="scientific">Zostera marina</name>
    <name type="common">Eelgrass</name>
    <dbReference type="NCBI Taxonomy" id="29655"/>
    <lineage>
        <taxon>Eukaryota</taxon>
        <taxon>Viridiplantae</taxon>
        <taxon>Streptophyta</taxon>
        <taxon>Embryophyta</taxon>
        <taxon>Tracheophyta</taxon>
        <taxon>Spermatophyta</taxon>
        <taxon>Magnoliopsida</taxon>
        <taxon>Liliopsida</taxon>
        <taxon>Zosteraceae</taxon>
        <taxon>Zostera</taxon>
    </lineage>
</organism>